<feature type="domain" description="Bacterial spore germination immunoglobulin-like" evidence="1">
    <location>
        <begin position="232"/>
        <end position="312"/>
    </location>
</feature>
<proteinExistence type="predicted"/>
<keyword evidence="3" id="KW-1185">Reference proteome</keyword>
<name>A0A9X2I5P8_9FLAO</name>
<accession>A0A9X2I5P8</accession>
<sequence>MRPVYFFMILGLLLSCKNAEKKEENQENYKVPLKPEISLSETYSSKEFGFSISYPKKFRLLESQLPGDSPVINIFDPKDGSNPPFAIHEEPELTFIAILPEGFGVDGPSGRREDLQNWQPQGSITIPIDKAESTVYLLENGEAWAYYLKLRNMPAAWEEYGGIFIHFPVSDFKAECFDAEGKQKEMRNCDPMGKDRTSFSGEIDGSARKKLLQVLNSFEFQASQEENISDWIRLEEPLPNEDISSPLEIKGKAKGNWFFEGDAPLKLLDRDFKIIAESYISAKGEWMTTNFVNFEGRIEFDAPDDERGYLLLERANPSGLPENDKQYHIPVIFPPK</sequence>
<dbReference type="Proteomes" id="UP001155280">
    <property type="component" value="Unassembled WGS sequence"/>
</dbReference>
<dbReference type="EMBL" id="JANCNS010000001">
    <property type="protein sequence ID" value="MCP9198369.1"/>
    <property type="molecule type" value="Genomic_DNA"/>
</dbReference>
<dbReference type="InterPro" id="IPR018911">
    <property type="entry name" value="Gmad2_Ig-like_dom"/>
</dbReference>
<dbReference type="Pfam" id="PF10648">
    <property type="entry name" value="Gmad2"/>
    <property type="match status" value="1"/>
</dbReference>
<gene>
    <name evidence="2" type="ORF">MKO06_00505</name>
</gene>
<organism evidence="2 3">
    <name type="scientific">Christiangramia oceanisediminis</name>
    <dbReference type="NCBI Taxonomy" id="2920386"/>
    <lineage>
        <taxon>Bacteria</taxon>
        <taxon>Pseudomonadati</taxon>
        <taxon>Bacteroidota</taxon>
        <taxon>Flavobacteriia</taxon>
        <taxon>Flavobacteriales</taxon>
        <taxon>Flavobacteriaceae</taxon>
        <taxon>Christiangramia</taxon>
    </lineage>
</organism>
<protein>
    <submittedName>
        <fullName evidence="2">Gmad2 immunoglobulin-like domain-containing protein</fullName>
    </submittedName>
</protein>
<evidence type="ECO:0000313" key="3">
    <source>
        <dbReference type="Proteomes" id="UP001155280"/>
    </source>
</evidence>
<dbReference type="AlphaFoldDB" id="A0A9X2I5P8"/>
<dbReference type="PROSITE" id="PS51257">
    <property type="entry name" value="PROKAR_LIPOPROTEIN"/>
    <property type="match status" value="1"/>
</dbReference>
<evidence type="ECO:0000313" key="2">
    <source>
        <dbReference type="EMBL" id="MCP9198369.1"/>
    </source>
</evidence>
<reference evidence="2" key="1">
    <citation type="submission" date="2022-07" db="EMBL/GenBank/DDBJ databases">
        <title>Gramela sediminis sp. nov., isolated from deep-sea sediment of the Indian Ocean.</title>
        <authorList>
            <person name="Shi H."/>
        </authorList>
    </citation>
    <scope>NUCLEOTIDE SEQUENCE</scope>
    <source>
        <strain evidence="2">GC03-9</strain>
    </source>
</reference>
<evidence type="ECO:0000259" key="1">
    <source>
        <dbReference type="Pfam" id="PF10648"/>
    </source>
</evidence>
<dbReference type="RefSeq" id="WP_241550380.1">
    <property type="nucleotide sequence ID" value="NZ_JANCNS010000001.1"/>
</dbReference>
<comment type="caution">
    <text evidence="2">The sequence shown here is derived from an EMBL/GenBank/DDBJ whole genome shotgun (WGS) entry which is preliminary data.</text>
</comment>